<dbReference type="OMA" id="QFCGDMY"/>
<dbReference type="OrthoDB" id="19653at2759"/>
<dbReference type="PANTHER" id="PTHR43903">
    <property type="entry name" value="NEUROLIGIN"/>
    <property type="match status" value="1"/>
</dbReference>
<dbReference type="InterPro" id="IPR019819">
    <property type="entry name" value="Carboxylesterase_B_CS"/>
</dbReference>
<dbReference type="Proteomes" id="UP001142055">
    <property type="component" value="Chromosome 2"/>
</dbReference>
<evidence type="ECO:0000313" key="7">
    <source>
        <dbReference type="EMBL" id="KAJ6221364.1"/>
    </source>
</evidence>
<feature type="domain" description="Carboxylesterase type B" evidence="6">
    <location>
        <begin position="28"/>
        <end position="499"/>
    </location>
</feature>
<dbReference type="EMBL" id="JAPWDV010000002">
    <property type="protein sequence ID" value="KAJ6221364.1"/>
    <property type="molecule type" value="Genomic_DNA"/>
</dbReference>
<dbReference type="InterPro" id="IPR051093">
    <property type="entry name" value="Neuroligin/BSAL"/>
</dbReference>
<dbReference type="InterPro" id="IPR002018">
    <property type="entry name" value="CarbesteraseB"/>
</dbReference>
<gene>
    <name evidence="7" type="ORF">RDWZM_007176</name>
</gene>
<evidence type="ECO:0000259" key="6">
    <source>
        <dbReference type="Pfam" id="PF00135"/>
    </source>
</evidence>
<feature type="transmembrane region" description="Helical" evidence="4">
    <location>
        <begin position="527"/>
        <end position="548"/>
    </location>
</feature>
<keyword evidence="2 5" id="KW-0732">Signal</keyword>
<keyword evidence="4" id="KW-0812">Transmembrane</keyword>
<comment type="caution">
    <text evidence="7">The sequence shown here is derived from an EMBL/GenBank/DDBJ whole genome shotgun (WGS) entry which is preliminary data.</text>
</comment>
<evidence type="ECO:0000256" key="1">
    <source>
        <dbReference type="ARBA" id="ARBA00005964"/>
    </source>
</evidence>
<keyword evidence="4" id="KW-0472">Membrane</keyword>
<dbReference type="Gene3D" id="3.40.50.1820">
    <property type="entry name" value="alpha/beta hydrolase"/>
    <property type="match status" value="1"/>
</dbReference>
<dbReference type="AlphaFoldDB" id="A0A9Q0RP23"/>
<reference evidence="7" key="1">
    <citation type="submission" date="2022-12" db="EMBL/GenBank/DDBJ databases">
        <title>Genome assemblies of Blomia tropicalis.</title>
        <authorList>
            <person name="Cui Y."/>
        </authorList>
    </citation>
    <scope>NUCLEOTIDE SEQUENCE</scope>
    <source>
        <tissue evidence="7">Adult mites</tissue>
    </source>
</reference>
<dbReference type="SUPFAM" id="SSF53474">
    <property type="entry name" value="alpha/beta-Hydrolases"/>
    <property type="match status" value="1"/>
</dbReference>
<feature type="signal peptide" evidence="5">
    <location>
        <begin position="1"/>
        <end position="23"/>
    </location>
</feature>
<evidence type="ECO:0000256" key="5">
    <source>
        <dbReference type="SAM" id="SignalP"/>
    </source>
</evidence>
<dbReference type="Pfam" id="PF00135">
    <property type="entry name" value="COesterase"/>
    <property type="match status" value="1"/>
</dbReference>
<protein>
    <recommendedName>
        <fullName evidence="6">Carboxylesterase type B domain-containing protein</fullName>
    </recommendedName>
</protein>
<keyword evidence="3" id="KW-0325">Glycoprotein</keyword>
<accession>A0A9Q0RP23</accession>
<name>A0A9Q0RP23_BLOTA</name>
<dbReference type="InterPro" id="IPR029058">
    <property type="entry name" value="AB_hydrolase_fold"/>
</dbReference>
<evidence type="ECO:0000256" key="3">
    <source>
        <dbReference type="ARBA" id="ARBA00023180"/>
    </source>
</evidence>
<comment type="similarity">
    <text evidence="1">Belongs to the type-B carboxylesterase/lipase family.</text>
</comment>
<keyword evidence="4" id="KW-1133">Transmembrane helix</keyword>
<organism evidence="7 8">
    <name type="scientific">Blomia tropicalis</name>
    <name type="common">Mite</name>
    <dbReference type="NCBI Taxonomy" id="40697"/>
    <lineage>
        <taxon>Eukaryota</taxon>
        <taxon>Metazoa</taxon>
        <taxon>Ecdysozoa</taxon>
        <taxon>Arthropoda</taxon>
        <taxon>Chelicerata</taxon>
        <taxon>Arachnida</taxon>
        <taxon>Acari</taxon>
        <taxon>Acariformes</taxon>
        <taxon>Sarcoptiformes</taxon>
        <taxon>Astigmata</taxon>
        <taxon>Glycyphagoidea</taxon>
        <taxon>Echimyopodidae</taxon>
        <taxon>Blomia</taxon>
    </lineage>
</organism>
<dbReference type="PROSITE" id="PS00941">
    <property type="entry name" value="CARBOXYLESTERASE_B_2"/>
    <property type="match status" value="1"/>
</dbReference>
<evidence type="ECO:0000313" key="8">
    <source>
        <dbReference type="Proteomes" id="UP001142055"/>
    </source>
</evidence>
<evidence type="ECO:0000256" key="2">
    <source>
        <dbReference type="ARBA" id="ARBA00022729"/>
    </source>
</evidence>
<sequence>MNQQYNIWKQMFAIISLMMMVEGSVKMNPIVRTTSGTLVGETIQLANGDRVNRFLGVPYAMPPLGSNRFEKPIPVTNQTDSIVYAQQSMPMCVQMRHMWKTISPLLDVDRNHNISEDCLYLNIYIPANAKQSNLPVMVWLPGEGFDFADARQFNGAYLASMGQVIVITVQYRVGVFGFLKPNLGLWDQVVALQWIRSNVAELGGDESNVTLFGRFSGSMSISILMASPIAIQSPTPLFNRAILMSGIAVGNWVFDKRHDDKVRQVMTDVGCTSFECLRSLPMERLVAASGYGWKPTIDRELITDEPMNALSNGHFPKYVNSVMLGTNQFEGNLCLLKHLVVDRSFYSKLVHNNVSTSEYEKAIREDLQMFYGDDGEVLGKRDQQQRYSLITDRSMYVEFCSELLINSHMRQYKDLLSNVARSDEYQLMDVVNYKLDYRPSFSIAPKFINSSIHGDDVILAFGLAFTNQSERRISADDQTMSRMMVNLFSNFARNGAQLDDDSVEIRLHQQSAIDSMSMFSMKMTQHFAFTFACGIMMMVMVALIILVLRQRTNISYMKHQIES</sequence>
<keyword evidence="8" id="KW-1185">Reference proteome</keyword>
<proteinExistence type="inferred from homology"/>
<feature type="chain" id="PRO_5040118474" description="Carboxylesterase type B domain-containing protein" evidence="5">
    <location>
        <begin position="24"/>
        <end position="563"/>
    </location>
</feature>
<evidence type="ECO:0000256" key="4">
    <source>
        <dbReference type="SAM" id="Phobius"/>
    </source>
</evidence>